<evidence type="ECO:0000256" key="13">
    <source>
        <dbReference type="PIRSR" id="PIRSR601233-3"/>
    </source>
</evidence>
<dbReference type="GO" id="GO:0005525">
    <property type="term" value="F:GTP binding"/>
    <property type="evidence" value="ECO:0007669"/>
    <property type="project" value="UniProtKB-KW"/>
</dbReference>
<keyword evidence="5 10" id="KW-0547">Nucleotide-binding</keyword>
<keyword evidence="2 10" id="KW-0436">Ligase</keyword>
<evidence type="ECO:0000256" key="5">
    <source>
        <dbReference type="ARBA" id="ARBA00022741"/>
    </source>
</evidence>
<keyword evidence="6 10" id="KW-0342">GTP-binding</keyword>
<evidence type="ECO:0000256" key="3">
    <source>
        <dbReference type="ARBA" id="ARBA00022694"/>
    </source>
</evidence>
<dbReference type="VEuPathDB" id="AmoebaDB:EHI8A_072520"/>
<accession>A0A175JUW2</accession>
<gene>
    <name evidence="15" type="ORF">CL6EHI_184560</name>
</gene>
<dbReference type="OMA" id="TRGECCR"/>
<feature type="binding site" evidence="10 13">
    <location>
        <position position="292"/>
    </location>
    <ligand>
        <name>Mn(2+)</name>
        <dbReference type="ChEBI" id="CHEBI:29035"/>
        <label>2</label>
    </ligand>
</feature>
<dbReference type="FunFam" id="3.90.1860.10:FF:000001">
    <property type="entry name" value="tRNA-splicing ligase RtcB homolog"/>
    <property type="match status" value="1"/>
</dbReference>
<comment type="function">
    <text evidence="10">Catalytic subunit of the tRNA-splicing ligase complex that acts by directly joining spliced tRNA halves to mature-sized tRNAs by incorporating the precursor-derived splice junction phosphate into the mature tRNA as a canonical 3',5'-phosphodiester. May act as an RNA ligase with broad substrate specificity, and may function toward other RNAs.</text>
</comment>
<feature type="binding site" evidence="10 13">
    <location>
        <position position="152"/>
    </location>
    <ligand>
        <name>Mn(2+)</name>
        <dbReference type="ChEBI" id="CHEBI:29035"/>
        <label>1</label>
    </ligand>
</feature>
<comment type="cofactor">
    <cofactor evidence="10 13">
        <name>Mn(2+)</name>
        <dbReference type="ChEBI" id="CHEBI:29035"/>
    </cofactor>
    <text evidence="10 13">Binds 2 manganese ions per subunit.</text>
</comment>
<proteinExistence type="inferred from homology"/>
<keyword evidence="7 10" id="KW-0464">Manganese</keyword>
<comment type="caution">
    <text evidence="15">The sequence shown here is derived from an EMBL/GenBank/DDBJ whole genome shotgun (WGS) entry which is preliminary data.</text>
</comment>
<comment type="catalytic activity">
    <reaction evidence="9 10">
        <text>a 3'-end 2',3'-cyclophospho-ribonucleotide-RNA + a 5'-end dephospho-ribonucleoside-RNA + GTP + H2O = a ribonucleotidyl-ribonucleotide-RNA + GMP + diphosphate + H(+)</text>
        <dbReference type="Rhea" id="RHEA:68080"/>
        <dbReference type="Rhea" id="RHEA-COMP:10464"/>
        <dbReference type="Rhea" id="RHEA-COMP:13936"/>
        <dbReference type="Rhea" id="RHEA-COMP:17355"/>
        <dbReference type="ChEBI" id="CHEBI:15377"/>
        <dbReference type="ChEBI" id="CHEBI:15378"/>
        <dbReference type="ChEBI" id="CHEBI:33019"/>
        <dbReference type="ChEBI" id="CHEBI:37565"/>
        <dbReference type="ChEBI" id="CHEBI:58115"/>
        <dbReference type="ChEBI" id="CHEBI:83064"/>
        <dbReference type="ChEBI" id="CHEBI:138284"/>
        <dbReference type="ChEBI" id="CHEBI:173118"/>
        <dbReference type="EC" id="6.5.1.8"/>
    </reaction>
</comment>
<dbReference type="VEuPathDB" id="AmoebaDB:EHI_184560"/>
<evidence type="ECO:0000256" key="10">
    <source>
        <dbReference type="HAMAP-Rule" id="MF_03144"/>
    </source>
</evidence>
<dbReference type="EMBL" id="BDEQ01000001">
    <property type="protein sequence ID" value="GAT97206.1"/>
    <property type="molecule type" value="Genomic_DNA"/>
</dbReference>
<comment type="subunit">
    <text evidence="10">Catalytic component of the tRNA-splicing ligase complex.</text>
</comment>
<dbReference type="GO" id="GO:0003972">
    <property type="term" value="F:RNA ligase (ATP) activity"/>
    <property type="evidence" value="ECO:0007669"/>
    <property type="project" value="TreeGrafter"/>
</dbReference>
<evidence type="ECO:0000256" key="12">
    <source>
        <dbReference type="PIRSR" id="PIRSR601233-2"/>
    </source>
</evidence>
<dbReference type="SMR" id="A0A175JUW2"/>
<reference evidence="15 16" key="1">
    <citation type="submission" date="2016-05" db="EMBL/GenBank/DDBJ databases">
        <title>First whole genome sequencing of Entamoeba histolytica HM1:IMSS-clone-6.</title>
        <authorList>
            <person name="Mukherjee Avik.K."/>
            <person name="Izumyama S."/>
            <person name="Nakada-Tsukui K."/>
            <person name="Nozaki T."/>
        </authorList>
    </citation>
    <scope>NUCLEOTIDE SEQUENCE [LARGE SCALE GENOMIC DNA]</scope>
    <source>
        <strain evidence="15 16">HM1:IMSS clone 6</strain>
    </source>
</reference>
<dbReference type="GO" id="GO:0006388">
    <property type="term" value="P:tRNA splicing, via endonucleolytic cleavage and ligation"/>
    <property type="evidence" value="ECO:0007669"/>
    <property type="project" value="UniProtKB-UniRule"/>
</dbReference>
<dbReference type="HAMAP" id="MF_03144">
    <property type="entry name" value="RtcB_euk"/>
    <property type="match status" value="1"/>
</dbReference>
<feature type="binding site" evidence="10 12">
    <location>
        <begin position="259"/>
        <end position="263"/>
    </location>
    <ligand>
        <name>GMP</name>
        <dbReference type="ChEBI" id="CHEBI:58115"/>
    </ligand>
</feature>
<feature type="binding site" evidence="10 12">
    <location>
        <begin position="383"/>
        <end position="384"/>
    </location>
    <ligand>
        <name>GMP</name>
        <dbReference type="ChEBI" id="CHEBI:58115"/>
    </ligand>
</feature>
<organism evidence="15 16">
    <name type="scientific">Entamoeba histolytica</name>
    <dbReference type="NCBI Taxonomy" id="5759"/>
    <lineage>
        <taxon>Eukaryota</taxon>
        <taxon>Amoebozoa</taxon>
        <taxon>Evosea</taxon>
        <taxon>Archamoebae</taxon>
        <taxon>Mastigamoebida</taxon>
        <taxon>Entamoebidae</taxon>
        <taxon>Entamoeba</taxon>
    </lineage>
</organism>
<keyword evidence="4 10" id="KW-0479">Metal-binding</keyword>
<comment type="catalytic activity">
    <reaction evidence="8 10">
        <text>a 3'-end 3'-phospho-ribonucleotide-RNA + a 5'-end dephospho-ribonucleoside-RNA + GTP = a ribonucleotidyl-ribonucleotide-RNA + GMP + diphosphate</text>
        <dbReference type="Rhea" id="RHEA:68076"/>
        <dbReference type="Rhea" id="RHEA-COMP:10463"/>
        <dbReference type="Rhea" id="RHEA-COMP:13936"/>
        <dbReference type="Rhea" id="RHEA-COMP:17355"/>
        <dbReference type="ChEBI" id="CHEBI:33019"/>
        <dbReference type="ChEBI" id="CHEBI:37565"/>
        <dbReference type="ChEBI" id="CHEBI:58115"/>
        <dbReference type="ChEBI" id="CHEBI:83062"/>
        <dbReference type="ChEBI" id="CHEBI:138284"/>
        <dbReference type="ChEBI" id="CHEBI:173118"/>
        <dbReference type="EC" id="6.5.1.8"/>
    </reaction>
</comment>
<dbReference type="SUPFAM" id="SSF103365">
    <property type="entry name" value="Hypothetical protein PH1602"/>
    <property type="match status" value="1"/>
</dbReference>
<evidence type="ECO:0000313" key="16">
    <source>
        <dbReference type="Proteomes" id="UP000078387"/>
    </source>
</evidence>
<keyword evidence="3 10" id="KW-0819">tRNA processing</keyword>
<feature type="compositionally biased region" description="Basic residues" evidence="14">
    <location>
        <begin position="1"/>
        <end position="16"/>
    </location>
</feature>
<dbReference type="EC" id="6.5.1.8" evidence="10"/>
<dbReference type="GO" id="GO:0170057">
    <property type="term" value="F:RNA ligase (GTP) activity"/>
    <property type="evidence" value="ECO:0007669"/>
    <property type="project" value="UniProtKB-EC"/>
</dbReference>
<dbReference type="InterPro" id="IPR027513">
    <property type="entry name" value="RtcB_euk"/>
</dbReference>
<evidence type="ECO:0000256" key="11">
    <source>
        <dbReference type="PIRSR" id="PIRSR601233-1"/>
    </source>
</evidence>
<evidence type="ECO:0000256" key="14">
    <source>
        <dbReference type="SAM" id="MobiDB-lite"/>
    </source>
</evidence>
<feature type="active site" description="GMP-histidine intermediate" evidence="10 11">
    <location>
        <position position="458"/>
    </location>
</feature>
<evidence type="ECO:0000256" key="8">
    <source>
        <dbReference type="ARBA" id="ARBA00047746"/>
    </source>
</evidence>
<feature type="region of interest" description="Disordered" evidence="14">
    <location>
        <begin position="1"/>
        <end position="31"/>
    </location>
</feature>
<evidence type="ECO:0000256" key="7">
    <source>
        <dbReference type="ARBA" id="ARBA00023211"/>
    </source>
</evidence>
<evidence type="ECO:0000256" key="9">
    <source>
        <dbReference type="ARBA" id="ARBA00049514"/>
    </source>
</evidence>
<evidence type="ECO:0000256" key="6">
    <source>
        <dbReference type="ARBA" id="ARBA00023134"/>
    </source>
</evidence>
<evidence type="ECO:0000256" key="4">
    <source>
        <dbReference type="ARBA" id="ARBA00022723"/>
    </source>
</evidence>
<protein>
    <recommendedName>
        <fullName evidence="10">RNA-splicing ligase RtcB homolog</fullName>
        <ecNumber evidence="10">6.5.1.8</ecNumber>
    </recommendedName>
    <alternativeName>
        <fullName evidence="10">3'-phosphate/5'-hydroxy nucleic acid ligase</fullName>
    </alternativeName>
</protein>
<dbReference type="Gene3D" id="3.90.1860.10">
    <property type="entry name" value="tRNA-splicing ligase RtcB"/>
    <property type="match status" value="1"/>
</dbReference>
<feature type="binding site" evidence="10 12">
    <location>
        <position position="534"/>
    </location>
    <ligand>
        <name>GMP</name>
        <dbReference type="ChEBI" id="CHEBI:58115"/>
    </ligand>
</feature>
<comment type="miscellaneous">
    <text evidence="10">Ligation probably proceeds through 3 nucleotidyl transfer steps, with 2',3'-cyclic phosphate termini being hydrolyzed to 3'-P termini in a step that precedes 3'-P activation with GMP. In the first nucleotidyl transfer step, RTCB reacts with GTP to form a covalent RTCB-histidine-GMP intermediate with release of PPi; in the second step, the GMP moiety is transferred to the RNA 3'-P; in the third step, the 5'-OH from the opposite RNA strand attacks the activated 3'-P to form a 3',5'-phosphodiester bond and release GMP.</text>
</comment>
<name>A0A175JUW2_ENTHI</name>
<evidence type="ECO:0000256" key="1">
    <source>
        <dbReference type="ARBA" id="ARBA00008071"/>
    </source>
</evidence>
<feature type="binding site" evidence="10 12">
    <location>
        <begin position="458"/>
        <end position="461"/>
    </location>
    <ligand>
        <name>GMP</name>
        <dbReference type="ChEBI" id="CHEBI:58115"/>
    </ligand>
</feature>
<comment type="similarity">
    <text evidence="1 10">Belongs to the RtcB family.</text>
</comment>
<feature type="binding site" evidence="10 13">
    <location>
        <position position="383"/>
    </location>
    <ligand>
        <name>Mn(2+)</name>
        <dbReference type="ChEBI" id="CHEBI:29035"/>
        <label>2</label>
    </ligand>
</feature>
<dbReference type="GO" id="GO:0072669">
    <property type="term" value="C:tRNA-splicing ligase complex"/>
    <property type="evidence" value="ECO:0007669"/>
    <property type="project" value="UniProtKB-UniRule"/>
</dbReference>
<feature type="binding site" evidence="10 12">
    <location>
        <begin position="432"/>
        <end position="435"/>
    </location>
    <ligand>
        <name>GMP</name>
        <dbReference type="ChEBI" id="CHEBI:58115"/>
    </ligand>
</feature>
<dbReference type="GO" id="GO:0005634">
    <property type="term" value="C:nucleus"/>
    <property type="evidence" value="ECO:0007669"/>
    <property type="project" value="TreeGrafter"/>
</dbReference>
<dbReference type="VEuPathDB" id="AmoebaDB:KM1_136110"/>
<dbReference type="Pfam" id="PF01139">
    <property type="entry name" value="RtcB"/>
    <property type="match status" value="1"/>
</dbReference>
<feature type="binding site" evidence="10 12">
    <location>
        <position position="439"/>
    </location>
    <ligand>
        <name>GMP</name>
        <dbReference type="ChEBI" id="CHEBI:58115"/>
    </ligand>
</feature>
<dbReference type="PANTHER" id="PTHR11118:SF1">
    <property type="entry name" value="RNA-SPLICING LIGASE RTCB HOMOLOG"/>
    <property type="match status" value="1"/>
</dbReference>
<evidence type="ECO:0000313" key="15">
    <source>
        <dbReference type="EMBL" id="GAT97206.1"/>
    </source>
</evidence>
<dbReference type="VEuPathDB" id="AmoebaDB:EHI7A_081210"/>
<dbReference type="VEuPathDB" id="AmoebaDB:EHI5A_116080"/>
<dbReference type="Proteomes" id="UP000078387">
    <property type="component" value="Unassembled WGS sequence"/>
</dbReference>
<evidence type="ECO:0000256" key="2">
    <source>
        <dbReference type="ARBA" id="ARBA00022598"/>
    </source>
</evidence>
<dbReference type="AlphaFoldDB" id="A0A175JUW2"/>
<dbReference type="InterPro" id="IPR001233">
    <property type="entry name" value="RtcB"/>
</dbReference>
<sequence length="535" mass="59146">MAKSRYSRKNKGKKLQRAQQNTVSTEEKPEQEVETIDFNGFQIPKVYDGKFERKPMELEIKKGFVEGMNGDAKIFCNDDLLNLLTFEMIKDISNNYPSCVRQTANAATLPGVVGSLAMPDAHSGYGFSIGGVVAMRLDDPEAVICPGGVGFDINCGVRLIRTNLQREDIEQHKARLADELFKQIPSGVGTQAQIAFSPEDFDSIMKEGLEFLVENGYAWEEDLNHCEEHGKIANADPSLVSNSAKSRGYKQVGTLGSGNHYLEVQVVDEIMDVEAAKAMGITEIGQVCIMVHCGSRGLGHQVCQDYINLCMKSGICNPVDKQLTGVPFNSPIGQQYYSAMNCCANFAFANRGMITYRIRQAFETVLRMKPKKMDMHLVYDVCHNIAKVEEHDVDNKKVQCIVHRKGATRAFPPQHPDISEDYKEIGQPAIIGGSMGTCSYVLVGTQEGMKKSFGSTCHGAGRKMSRTKAMDNLTSKDVINRMKEMGIELRITDPKLAAEEADEAYKDVTEVVETCQAANISKIVLRLKPLIVIKG</sequence>
<feature type="binding site" evidence="10">
    <location>
        <position position="155"/>
    </location>
    <ligand>
        <name>Mn(2+)</name>
        <dbReference type="ChEBI" id="CHEBI:29035"/>
        <label>2</label>
    </ligand>
</feature>
<feature type="binding site" evidence="10">
    <location>
        <position position="155"/>
    </location>
    <ligand>
        <name>Mn(2+)</name>
        <dbReference type="ChEBI" id="CHEBI:29035"/>
        <label>1</label>
    </ligand>
</feature>
<dbReference type="GO" id="GO:0046872">
    <property type="term" value="F:metal ion binding"/>
    <property type="evidence" value="ECO:0007669"/>
    <property type="project" value="UniProtKB-KW"/>
</dbReference>
<dbReference type="InterPro" id="IPR036025">
    <property type="entry name" value="RtcB-like_sf"/>
</dbReference>
<feature type="binding site" evidence="10 13">
    <location>
        <position position="260"/>
    </location>
    <ligand>
        <name>Mn(2+)</name>
        <dbReference type="ChEBI" id="CHEBI:29035"/>
        <label>1</label>
    </ligand>
</feature>
<dbReference type="PANTHER" id="PTHR11118">
    <property type="entry name" value="RNA-SPLICING LIGASE RTCB HOMOLOG"/>
    <property type="match status" value="1"/>
</dbReference>